<dbReference type="GO" id="GO:0046036">
    <property type="term" value="P:CTP metabolic process"/>
    <property type="evidence" value="ECO:0007669"/>
    <property type="project" value="TreeGrafter"/>
</dbReference>
<keyword evidence="4" id="KW-0547">Nucleotide-binding</keyword>
<dbReference type="Pfam" id="PF01150">
    <property type="entry name" value="GDA1_CD39"/>
    <property type="match status" value="1"/>
</dbReference>
<dbReference type="GO" id="GO:0004382">
    <property type="term" value="F:GDP phosphatase activity"/>
    <property type="evidence" value="ECO:0007669"/>
    <property type="project" value="TreeGrafter"/>
</dbReference>
<dbReference type="Proteomes" id="UP001161438">
    <property type="component" value="Chromosome 5"/>
</dbReference>
<dbReference type="GO" id="GO:0005524">
    <property type="term" value="F:ATP binding"/>
    <property type="evidence" value="ECO:0007669"/>
    <property type="project" value="UniProtKB-KW"/>
</dbReference>
<sequence length="630" mass="71993">MLIENSNDRFGIVIDAGSSGSRIHVFKWQDAESLLRAKYQVSDSVFQSVPHIHQENDWTSKINPGLSTFERKPKESYKSHIKPLLDFAKGIIPESHWSNCPVFIQATAGMRLLPQDRQSAILDDLCQGLKHHSEFLIEDCSSQIQVIDGETEGLYGWLSLNYLYGHFNDFNPEVSDHFTFGFMDMGGASTQIAFAPHDREEIARHRDDIATVFLRSVNGDLQKWDVFVSTWLGFGANQARRRYLAQLINTLPENTNNYKDDDFSTKTLNDPCMPRGSNADFEFKDTTFHITGSGNYVQCTKSIYPLLLKNMPCDDEPCLFNGVHAPRIDFANDKFIGTSEYWYTANDVFKLGGEYNFEKYSQSVREFCNSNWTQILGNSNKGMYNSIPESFLKDACFKGNWVLNILHEGFDMPRIEVDAEKIDNEPLFQSVEKVNERELSWTLGKMLLYASGSILAGSDDYVVGIAPSERRTKLTGKKFIPGKLFGSNQLPKQTPNFSTKWLLVWFTIICVIFYLIFHNSHTTKRRFFGFYNVTKDLKTGIRRKLKFLTRSDPFSRLEEGEFGTNVDSLKDAHRMKCSSMFDLGKSSATMQREHEPQRTASQSANLAPSNLRPAFSMADFSKFKDSRLYD</sequence>
<evidence type="ECO:0000256" key="5">
    <source>
        <dbReference type="SAM" id="Phobius"/>
    </source>
</evidence>
<dbReference type="GO" id="GO:0045134">
    <property type="term" value="F:UDP phosphatase activity"/>
    <property type="evidence" value="ECO:0007669"/>
    <property type="project" value="TreeGrafter"/>
</dbReference>
<feature type="active site" description="Proton acceptor" evidence="3">
    <location>
        <position position="152"/>
    </location>
</feature>
<evidence type="ECO:0000256" key="1">
    <source>
        <dbReference type="ARBA" id="ARBA00009283"/>
    </source>
</evidence>
<evidence type="ECO:0000313" key="6">
    <source>
        <dbReference type="EMBL" id="CAI4038470.1"/>
    </source>
</evidence>
<evidence type="ECO:0008006" key="8">
    <source>
        <dbReference type="Google" id="ProtNLM"/>
    </source>
</evidence>
<feature type="binding site" evidence="4">
    <location>
        <begin position="187"/>
        <end position="191"/>
    </location>
    <ligand>
        <name>ATP</name>
        <dbReference type="ChEBI" id="CHEBI:30616"/>
    </ligand>
</feature>
<name>A0AA35IWY4_SACMI</name>
<keyword evidence="4" id="KW-0067">ATP-binding</keyword>
<dbReference type="AlphaFoldDB" id="A0AA35IWY4"/>
<dbReference type="Gene3D" id="3.30.420.150">
    <property type="entry name" value="Exopolyphosphatase. Domain 2"/>
    <property type="match status" value="1"/>
</dbReference>
<comment type="similarity">
    <text evidence="1">Belongs to the GDA1/CD39 NTPase family.</text>
</comment>
<dbReference type="InterPro" id="IPR000407">
    <property type="entry name" value="GDA1_CD39_NTPase"/>
</dbReference>
<proteinExistence type="inferred from homology"/>
<dbReference type="GO" id="GO:0016020">
    <property type="term" value="C:membrane"/>
    <property type="evidence" value="ECO:0007669"/>
    <property type="project" value="TreeGrafter"/>
</dbReference>
<protein>
    <recommendedName>
        <fullName evidence="8">Ynd1p</fullName>
    </recommendedName>
</protein>
<keyword evidence="5" id="KW-1133">Transmembrane helix</keyword>
<feature type="transmembrane region" description="Helical" evidence="5">
    <location>
        <begin position="501"/>
        <end position="517"/>
    </location>
</feature>
<dbReference type="GO" id="GO:0005794">
    <property type="term" value="C:Golgi apparatus"/>
    <property type="evidence" value="ECO:0007669"/>
    <property type="project" value="UniProtKB-ARBA"/>
</dbReference>
<dbReference type="Gene3D" id="3.30.420.40">
    <property type="match status" value="1"/>
</dbReference>
<dbReference type="PANTHER" id="PTHR11782:SF121">
    <property type="entry name" value="NUCLEOSIDE-DIPHOSPHATASE MIG-23"/>
    <property type="match status" value="1"/>
</dbReference>
<organism evidence="6 7">
    <name type="scientific">Saccharomyces mikatae IFO 1815</name>
    <dbReference type="NCBI Taxonomy" id="226126"/>
    <lineage>
        <taxon>Eukaryota</taxon>
        <taxon>Fungi</taxon>
        <taxon>Dikarya</taxon>
        <taxon>Ascomycota</taxon>
        <taxon>Saccharomycotina</taxon>
        <taxon>Saccharomycetes</taxon>
        <taxon>Saccharomycetales</taxon>
        <taxon>Saccharomycetaceae</taxon>
        <taxon>Saccharomyces</taxon>
    </lineage>
</organism>
<keyword evidence="7" id="KW-1185">Reference proteome</keyword>
<dbReference type="GO" id="GO:0006256">
    <property type="term" value="P:UDP catabolic process"/>
    <property type="evidence" value="ECO:0007669"/>
    <property type="project" value="TreeGrafter"/>
</dbReference>
<keyword evidence="5" id="KW-0472">Membrane</keyword>
<reference evidence="6" key="1">
    <citation type="submission" date="2022-10" db="EMBL/GenBank/DDBJ databases">
        <authorList>
            <person name="Byrne P K."/>
        </authorList>
    </citation>
    <scope>NUCLEOTIDE SEQUENCE</scope>
    <source>
        <strain evidence="6">IFO1815</strain>
    </source>
</reference>
<gene>
    <name evidence="6" type="primary">SMKI05G0810</name>
    <name evidence="6" type="ORF">SMKI_05G0810</name>
</gene>
<accession>A0AA35IWY4</accession>
<dbReference type="PANTHER" id="PTHR11782">
    <property type="entry name" value="ADENOSINE/GUANOSINE DIPHOSPHATASE"/>
    <property type="match status" value="1"/>
</dbReference>
<evidence type="ECO:0000313" key="7">
    <source>
        <dbReference type="Proteomes" id="UP001161438"/>
    </source>
</evidence>
<evidence type="ECO:0000256" key="4">
    <source>
        <dbReference type="PIRSR" id="PIRSR600407-2"/>
    </source>
</evidence>
<evidence type="ECO:0000256" key="3">
    <source>
        <dbReference type="PIRSR" id="PIRSR600407-1"/>
    </source>
</evidence>
<dbReference type="GO" id="GO:0017111">
    <property type="term" value="F:ribonucleoside triphosphate phosphatase activity"/>
    <property type="evidence" value="ECO:0007669"/>
    <property type="project" value="TreeGrafter"/>
</dbReference>
<keyword evidence="5" id="KW-0812">Transmembrane</keyword>
<dbReference type="CDD" id="cd24039">
    <property type="entry name" value="ASKHA_NBD_YND1-like"/>
    <property type="match status" value="1"/>
</dbReference>
<dbReference type="RefSeq" id="XP_056081585.1">
    <property type="nucleotide sequence ID" value="XM_056221834.1"/>
</dbReference>
<dbReference type="EMBL" id="OX365761">
    <property type="protein sequence ID" value="CAI4038470.1"/>
    <property type="molecule type" value="Genomic_DNA"/>
</dbReference>
<dbReference type="GeneID" id="80917681"/>
<evidence type="ECO:0000256" key="2">
    <source>
        <dbReference type="ARBA" id="ARBA00022801"/>
    </source>
</evidence>
<keyword evidence="2" id="KW-0378">Hydrolase</keyword>